<dbReference type="GO" id="GO:0005975">
    <property type="term" value="P:carbohydrate metabolic process"/>
    <property type="evidence" value="ECO:0007669"/>
    <property type="project" value="InterPro"/>
</dbReference>
<dbReference type="SUPFAM" id="SSF158745">
    <property type="entry name" value="LanC-like"/>
    <property type="match status" value="1"/>
</dbReference>
<gene>
    <name evidence="2" type="ORF">VV02_24425</name>
</gene>
<feature type="domain" description="Lantibiotic biosynthesis protein dehydration" evidence="1">
    <location>
        <begin position="141"/>
        <end position="507"/>
    </location>
</feature>
<dbReference type="SMART" id="SM01260">
    <property type="entry name" value="LANC_like"/>
    <property type="match status" value="1"/>
</dbReference>
<dbReference type="InterPro" id="IPR007822">
    <property type="entry name" value="LANC-like"/>
</dbReference>
<dbReference type="InterPro" id="IPR012341">
    <property type="entry name" value="6hp_glycosidase-like_sf"/>
</dbReference>
<name>A0A0K1JRD4_9MICO</name>
<proteinExistence type="predicted"/>
<dbReference type="STRING" id="571913.VV02_24425"/>
<protein>
    <recommendedName>
        <fullName evidence="1">Lantibiotic biosynthesis protein dehydration domain-containing protein</fullName>
    </recommendedName>
</protein>
<sequence>MVRRVRTSAERDYTRPWWFPGLLEREVRGTDDVPGWASFIDRTLGATGRRVDSRTWQAQLQVSLRPLAEEAARDIDQPVVAAACVDHLDERLLQLAVRTLVTEMHRLREDGQLAGDSPTARFADFANQLANGGLRRTIHQYPLLGRTLATTCAAKARAYQEFCDRLQTDLPHITARLFGGVEPGPLTDLRAAGDDHGGGRSVLIARFGSGRAVVYKPRPLQILDHFNEIVAWLNGHTDLALRSPQVVLGDGYGWCEFVDAAPCSSAQEVATFYRRLGGLLAILYVLDGTDIHFENLIAAGAHPCAVDVETLFHPTPAGQHGRWTDPAVRALALSVRRTALLPQLIAGESGVWDVSGMGGDDEVQAPYDGRAWASAGTDLMHLVPAPVIAPTASNRPSLDGEFVEPRDQEPALREGFVTAYDAVRQHREELLALIGSCREDSCRYVVRMTAAYTRLLEDILHPGLLRRATDRDRFLVEALENTHDVGGALADAERADLWRGDIPMFVTRPGSRDLEDAVGGRHTGLLAESAEDAVRRKVAGLGSEDLAEQLWIISASLASRPQPILHRAQPSIPFGDPAAAPDPERALRLASRIGEDLMRRAHRDTTRANWLGLELIDEVHWSIRAMGAGLTYGYVGVSLFLAELGSRLDRQDFLDTAAAAMTPIDRVLGAIARDRATLQTVGCGLHGLGGIAYGLARLSTLLDDSDLRRSALNAVQLIEPSITDTKQLLADGAAGGLAAVLAVGDAGLPVDPQLVAALVDTARNPPAHRVPAGFLSGQDGIDWALARAGMPSTDRLTATADGVERAPSDDTGWCEGFGGITIADLAYGGPSTTDRYMNLMETCALQPDVSLCHGELGAIDLLITLSEGDDGRATAALERRSDAILRRLENDETTVFGTPTGVDSQSLLSGQAGVGYGLLRLAFQGHCPSLMSLESSPHSTTDR</sequence>
<evidence type="ECO:0000313" key="3">
    <source>
        <dbReference type="Proteomes" id="UP000066480"/>
    </source>
</evidence>
<dbReference type="AlphaFoldDB" id="A0A0K1JRD4"/>
<dbReference type="PATRIC" id="fig|571913.6.peg.4953"/>
<organism evidence="2 3">
    <name type="scientific">Luteipulveratus mongoliensis</name>
    <dbReference type="NCBI Taxonomy" id="571913"/>
    <lineage>
        <taxon>Bacteria</taxon>
        <taxon>Bacillati</taxon>
        <taxon>Actinomycetota</taxon>
        <taxon>Actinomycetes</taxon>
        <taxon>Micrococcales</taxon>
        <taxon>Dermacoccaceae</taxon>
        <taxon>Luteipulveratus</taxon>
    </lineage>
</organism>
<dbReference type="NCBIfam" id="TIGR03897">
    <property type="entry name" value="lanti_2_LanM"/>
    <property type="match status" value="1"/>
</dbReference>
<accession>A0A0K1JRD4</accession>
<dbReference type="KEGG" id="lmoi:VV02_24425"/>
<keyword evidence="3" id="KW-1185">Reference proteome</keyword>
<dbReference type="InterPro" id="IPR025410">
    <property type="entry name" value="Lant_dehyd"/>
</dbReference>
<dbReference type="GO" id="GO:0031179">
    <property type="term" value="P:peptide modification"/>
    <property type="evidence" value="ECO:0007669"/>
    <property type="project" value="InterPro"/>
</dbReference>
<dbReference type="Pfam" id="PF05147">
    <property type="entry name" value="LANC_like"/>
    <property type="match status" value="1"/>
</dbReference>
<dbReference type="Proteomes" id="UP000066480">
    <property type="component" value="Chromosome"/>
</dbReference>
<dbReference type="PIRSF" id="PIRSF037228">
    <property type="entry name" value="Lant_mod_RumM"/>
    <property type="match status" value="1"/>
</dbReference>
<reference evidence="2 3" key="1">
    <citation type="submission" date="2015-03" db="EMBL/GenBank/DDBJ databases">
        <title>Luteipulveratus halotolerans sp. nov., a novel actinobacterium (Dermacoccaceae) from Sarawak, Malaysia.</title>
        <authorList>
            <person name="Juboi H."/>
            <person name="Basik A."/>
            <person name="Shamsul S.S."/>
            <person name="Arnold P."/>
            <person name="Schmitt E.K."/>
            <person name="Sanglier J.-J."/>
            <person name="Yeo T."/>
        </authorList>
    </citation>
    <scope>NUCLEOTIDE SEQUENCE [LARGE SCALE GENOMIC DNA]</scope>
    <source>
        <strain evidence="2 3">MN07-A0370</strain>
    </source>
</reference>
<dbReference type="EMBL" id="CP011112">
    <property type="protein sequence ID" value="AKU19276.1"/>
    <property type="molecule type" value="Genomic_DNA"/>
</dbReference>
<evidence type="ECO:0000259" key="1">
    <source>
        <dbReference type="Pfam" id="PF13575"/>
    </source>
</evidence>
<dbReference type="CDD" id="cd04792">
    <property type="entry name" value="LanM-like"/>
    <property type="match status" value="1"/>
</dbReference>
<dbReference type="Pfam" id="PF13575">
    <property type="entry name" value="DUF4135"/>
    <property type="match status" value="1"/>
</dbReference>
<dbReference type="InterPro" id="IPR017146">
    <property type="entry name" value="Lanti_2_LanM"/>
</dbReference>
<evidence type="ECO:0000313" key="2">
    <source>
        <dbReference type="EMBL" id="AKU19276.1"/>
    </source>
</evidence>
<dbReference type="Gene3D" id="1.50.10.10">
    <property type="match status" value="1"/>
</dbReference>